<keyword evidence="4" id="KW-1185">Reference proteome</keyword>
<protein>
    <submittedName>
        <fullName evidence="3">Uncharacterized protein</fullName>
    </submittedName>
</protein>
<dbReference type="RefSeq" id="WP_185895111.1">
    <property type="nucleotide sequence ID" value="NZ_CP060028.1"/>
</dbReference>
<evidence type="ECO:0000313" key="3">
    <source>
        <dbReference type="EMBL" id="QNN78954.1"/>
    </source>
</evidence>
<dbReference type="EMBL" id="CP060731">
    <property type="protein sequence ID" value="QNN78954.1"/>
    <property type="molecule type" value="Genomic_DNA"/>
</dbReference>
<dbReference type="AlphaFoldDB" id="A0A7G6ULA0"/>
<feature type="transmembrane region" description="Helical" evidence="1">
    <location>
        <begin position="24"/>
        <end position="45"/>
    </location>
</feature>
<sequence>MDHDRCPKGLAGHKRRLGAWRREVAFRTILLMAAIGYAVVVVALAHHVPLR</sequence>
<dbReference type="Proteomes" id="UP000515506">
    <property type="component" value="Chromosome"/>
</dbReference>
<gene>
    <name evidence="2" type="ORF">H4W19_15940</name>
    <name evidence="3" type="ORF">IAE60_05970</name>
</gene>
<evidence type="ECO:0000313" key="2">
    <source>
        <dbReference type="EMBL" id="QND79797.1"/>
    </source>
</evidence>
<keyword evidence="1" id="KW-0812">Transmembrane</keyword>
<reference evidence="2 4" key="2">
    <citation type="submission" date="2020-08" db="EMBL/GenBank/DDBJ databases">
        <title>Streptomycin resistant and MDR strain, P. mexicana.</title>
        <authorList>
            <person name="Ganesh-kumar S."/>
            <person name="Zhe T."/>
            <person name="Yu Z."/>
            <person name="Min Y."/>
        </authorList>
    </citation>
    <scope>NUCLEOTIDE SEQUENCE [LARGE SCALE GENOMIC DNA]</scope>
    <source>
        <strain evidence="2 4">GTZY</strain>
    </source>
</reference>
<dbReference type="EMBL" id="CP060028">
    <property type="protein sequence ID" value="QND79797.1"/>
    <property type="molecule type" value="Genomic_DNA"/>
</dbReference>
<keyword evidence="1" id="KW-1133">Transmembrane helix</keyword>
<evidence type="ECO:0000313" key="4">
    <source>
        <dbReference type="Proteomes" id="UP000515506"/>
    </source>
</evidence>
<name>A0A7G6ULA0_PSEMX</name>
<keyword evidence="1" id="KW-0472">Membrane</keyword>
<reference evidence="3 5" key="1">
    <citation type="submission" date="2020-08" db="EMBL/GenBank/DDBJ databases">
        <title>Streptomycin Non-resistant strain, P. mexicana.</title>
        <authorList>
            <person name="Ganesh-Kumar S."/>
            <person name="Zhe T."/>
            <person name="Yu Z."/>
            <person name="Min Y."/>
        </authorList>
    </citation>
    <scope>NUCLEOTIDE SEQUENCE [LARGE SCALE GENOMIC DNA]</scope>
    <source>
        <strain evidence="3 5">GTZY2</strain>
    </source>
</reference>
<evidence type="ECO:0000313" key="5">
    <source>
        <dbReference type="Proteomes" id="UP000515838"/>
    </source>
</evidence>
<proteinExistence type="predicted"/>
<dbReference type="GeneID" id="81470506"/>
<evidence type="ECO:0000256" key="1">
    <source>
        <dbReference type="SAM" id="Phobius"/>
    </source>
</evidence>
<organism evidence="3 5">
    <name type="scientific">Pseudoxanthomonas mexicana</name>
    <dbReference type="NCBI Taxonomy" id="128785"/>
    <lineage>
        <taxon>Bacteria</taxon>
        <taxon>Pseudomonadati</taxon>
        <taxon>Pseudomonadota</taxon>
        <taxon>Gammaproteobacteria</taxon>
        <taxon>Lysobacterales</taxon>
        <taxon>Lysobacteraceae</taxon>
        <taxon>Pseudoxanthomonas</taxon>
    </lineage>
</organism>
<accession>A0A7G6ULA0</accession>
<dbReference type="Proteomes" id="UP000515838">
    <property type="component" value="Chromosome"/>
</dbReference>